<sequence length="100" mass="11607">MISYMTKIDLLRKKKFKETKIRSSFSSSTRSNTDKIGEQLEITFEIILQNKDLSISVNKGTLKYIIENFSNKNINIYDLCNQIGTTAANLNKLIEEIFFF</sequence>
<reference evidence="1" key="1">
    <citation type="submission" date="2018-04" db="EMBL/GenBank/DDBJ databases">
        <title>Transcriptome assembly of Sipha flava.</title>
        <authorList>
            <person name="Scully E.D."/>
            <person name="Geib S.M."/>
            <person name="Palmer N.A."/>
            <person name="Koch K."/>
            <person name="Bradshaw J."/>
            <person name="Heng-Moss T."/>
            <person name="Sarath G."/>
        </authorList>
    </citation>
    <scope>NUCLEOTIDE SEQUENCE</scope>
</reference>
<dbReference type="AlphaFoldDB" id="A0A2S2QH38"/>
<accession>A0A2S2QH38</accession>
<proteinExistence type="predicted"/>
<gene>
    <name evidence="1" type="ORF">g.13921</name>
</gene>
<dbReference type="EMBL" id="GGMS01007833">
    <property type="protein sequence ID" value="MBY77036.1"/>
    <property type="molecule type" value="Transcribed_RNA"/>
</dbReference>
<name>A0A2S2QH38_9HEMI</name>
<evidence type="ECO:0000313" key="1">
    <source>
        <dbReference type="EMBL" id="MBY77036.1"/>
    </source>
</evidence>
<protein>
    <submittedName>
        <fullName evidence="1">Uncharacterized protein</fullName>
    </submittedName>
</protein>
<organism evidence="1">
    <name type="scientific">Sipha flava</name>
    <name type="common">yellow sugarcane aphid</name>
    <dbReference type="NCBI Taxonomy" id="143950"/>
    <lineage>
        <taxon>Eukaryota</taxon>
        <taxon>Metazoa</taxon>
        <taxon>Ecdysozoa</taxon>
        <taxon>Arthropoda</taxon>
        <taxon>Hexapoda</taxon>
        <taxon>Insecta</taxon>
        <taxon>Pterygota</taxon>
        <taxon>Neoptera</taxon>
        <taxon>Paraneoptera</taxon>
        <taxon>Hemiptera</taxon>
        <taxon>Sternorrhyncha</taxon>
        <taxon>Aphidomorpha</taxon>
        <taxon>Aphidoidea</taxon>
        <taxon>Aphididae</taxon>
        <taxon>Sipha</taxon>
    </lineage>
</organism>